<name>A0ABY1NE80_9RHOB</name>
<dbReference type="InterPro" id="IPR029025">
    <property type="entry name" value="T3SS_substrate_exporter_C"/>
</dbReference>
<dbReference type="EMBL" id="FXTY01000001">
    <property type="protein sequence ID" value="SMP07522.1"/>
    <property type="molecule type" value="Genomic_DNA"/>
</dbReference>
<dbReference type="RefSeq" id="WP_283424618.1">
    <property type="nucleotide sequence ID" value="NZ_FXTY01000001.1"/>
</dbReference>
<evidence type="ECO:0000256" key="2">
    <source>
        <dbReference type="SAM" id="MobiDB-lite"/>
    </source>
</evidence>
<keyword evidence="4" id="KW-0966">Cell projection</keyword>
<dbReference type="Proteomes" id="UP001157961">
    <property type="component" value="Unassembled WGS sequence"/>
</dbReference>
<keyword evidence="3" id="KW-1133">Transmembrane helix</keyword>
<dbReference type="Pfam" id="PF01312">
    <property type="entry name" value="Bac_export_2"/>
    <property type="match status" value="1"/>
</dbReference>
<keyword evidence="4" id="KW-0282">Flagellum</keyword>
<proteinExistence type="inferred from homology"/>
<dbReference type="PANTHER" id="PTHR30531:SF12">
    <property type="entry name" value="FLAGELLAR BIOSYNTHETIC PROTEIN FLHB"/>
    <property type="match status" value="1"/>
</dbReference>
<feature type="region of interest" description="Disordered" evidence="2">
    <location>
        <begin position="1"/>
        <end position="24"/>
    </location>
</feature>
<feature type="transmembrane region" description="Helical" evidence="3">
    <location>
        <begin position="193"/>
        <end position="215"/>
    </location>
</feature>
<keyword evidence="3" id="KW-0472">Membrane</keyword>
<evidence type="ECO:0000313" key="5">
    <source>
        <dbReference type="Proteomes" id="UP001157961"/>
    </source>
</evidence>
<feature type="compositionally biased region" description="Basic and acidic residues" evidence="2">
    <location>
        <begin position="225"/>
        <end position="244"/>
    </location>
</feature>
<dbReference type="InterPro" id="IPR006135">
    <property type="entry name" value="T3SS_substrate_exporter"/>
</dbReference>
<keyword evidence="4" id="KW-0969">Cilium</keyword>
<feature type="region of interest" description="Disordered" evidence="2">
    <location>
        <begin position="225"/>
        <end position="252"/>
    </location>
</feature>
<reference evidence="4 5" key="1">
    <citation type="submission" date="2017-05" db="EMBL/GenBank/DDBJ databases">
        <authorList>
            <person name="Varghese N."/>
            <person name="Submissions S."/>
        </authorList>
    </citation>
    <scope>NUCLEOTIDE SEQUENCE [LARGE SCALE GENOMIC DNA]</scope>
    <source>
        <strain evidence="4 5">DSM 29734</strain>
    </source>
</reference>
<organism evidence="4 5">
    <name type="scientific">Shimia sagamensis</name>
    <dbReference type="NCBI Taxonomy" id="1566352"/>
    <lineage>
        <taxon>Bacteria</taxon>
        <taxon>Pseudomonadati</taxon>
        <taxon>Pseudomonadota</taxon>
        <taxon>Alphaproteobacteria</taxon>
        <taxon>Rhodobacterales</taxon>
        <taxon>Roseobacteraceae</taxon>
    </lineage>
</organism>
<gene>
    <name evidence="4" type="ORF">SAMN06265373_101779</name>
</gene>
<dbReference type="PANTHER" id="PTHR30531">
    <property type="entry name" value="FLAGELLAR BIOSYNTHETIC PROTEIN FLHB"/>
    <property type="match status" value="1"/>
</dbReference>
<evidence type="ECO:0000313" key="4">
    <source>
        <dbReference type="EMBL" id="SMP07522.1"/>
    </source>
</evidence>
<dbReference type="PRINTS" id="PR00950">
    <property type="entry name" value="TYPE3IMSPROT"/>
</dbReference>
<evidence type="ECO:0000256" key="1">
    <source>
        <dbReference type="ARBA" id="ARBA00010690"/>
    </source>
</evidence>
<dbReference type="Gene3D" id="3.40.1690.10">
    <property type="entry name" value="secretion proteins EscU"/>
    <property type="match status" value="1"/>
</dbReference>
<evidence type="ECO:0000256" key="3">
    <source>
        <dbReference type="SAM" id="Phobius"/>
    </source>
</evidence>
<comment type="similarity">
    <text evidence="1">Belongs to the type III secretion exporter family.</text>
</comment>
<dbReference type="SUPFAM" id="SSF160544">
    <property type="entry name" value="EscU C-terminal domain-like"/>
    <property type="match status" value="1"/>
</dbReference>
<feature type="transmembrane region" description="Helical" evidence="3">
    <location>
        <begin position="100"/>
        <end position="121"/>
    </location>
</feature>
<feature type="transmembrane region" description="Helical" evidence="3">
    <location>
        <begin position="35"/>
        <end position="56"/>
    </location>
</feature>
<keyword evidence="5" id="KW-1185">Reference proteome</keyword>
<accession>A0ABY1NE80</accession>
<feature type="transmembrane region" description="Helical" evidence="3">
    <location>
        <begin position="154"/>
        <end position="173"/>
    </location>
</feature>
<keyword evidence="3" id="KW-0812">Transmembrane</keyword>
<protein>
    <submittedName>
        <fullName evidence="4">Flagellar biosynthetic protein FlhB</fullName>
    </submittedName>
</protein>
<comment type="caution">
    <text evidence="4">The sequence shown here is derived from an EMBL/GenBank/DDBJ whole genome shotgun (WGS) entry which is preliminary data.</text>
</comment>
<sequence>MSGGQEDDSEKSFEPTQKKLDDARKKGEIAKSMDVSVAAGYLGLTLAFLTVGATTIKSAGNGLMVLLDQADELAPLVFEGDPATPIGGIMMEVILSVAPWFIVPMVAVILSVIAQNAFLVTGSKLAPKLSRINPLANAKNKFGRSGLFEFAKSFAKLVIYSVCLSFFLKARMAEMASAIQLDAIMVPALLGRLMLEFFMIVIVVAASIAVVDYFWQRAEHTRKNMMTRKEMTDESKESEGDPHMKQQRRQKGQEIAMNQMLADVPDADVIMVNPTHYAVALKWSRMPGAAPVCVAKGVDEVAAKIREVAQENAVPIHRDPPSTRALHAVAEIGQEIPPDHYAPVAAAIRFADAIRQRMKGRV</sequence>
<feature type="compositionally biased region" description="Basic and acidic residues" evidence="2">
    <location>
        <begin position="10"/>
        <end position="24"/>
    </location>
</feature>